<dbReference type="SUPFAM" id="SSF54980">
    <property type="entry name" value="EF-G C-terminal domain-like"/>
    <property type="match status" value="1"/>
</dbReference>
<dbReference type="SUPFAM" id="SSF89895">
    <property type="entry name" value="FYSH domain"/>
    <property type="match status" value="1"/>
</dbReference>
<evidence type="ECO:0000259" key="4">
    <source>
        <dbReference type="Pfam" id="PF20268"/>
    </source>
</evidence>
<dbReference type="NCBIfam" id="TIGR00291">
    <property type="entry name" value="RNA_SBDS"/>
    <property type="match status" value="1"/>
</dbReference>
<dbReference type="Pfam" id="PF01172">
    <property type="entry name" value="SBDS_N"/>
    <property type="match status" value="1"/>
</dbReference>
<dbReference type="Pfam" id="PF09377">
    <property type="entry name" value="SBDS_domain_II"/>
    <property type="match status" value="1"/>
</dbReference>
<dbReference type="AlphaFoldDB" id="A0A7J4IYU7"/>
<dbReference type="SUPFAM" id="SSF109728">
    <property type="entry name" value="Hypothetical protein AF0491, middle domain"/>
    <property type="match status" value="1"/>
</dbReference>
<dbReference type="InterPro" id="IPR039100">
    <property type="entry name" value="Sdo1/SBDS-like"/>
</dbReference>
<accession>A0A7J4IYU7</accession>
<dbReference type="PANTHER" id="PTHR10927:SF4">
    <property type="entry name" value="RIBOSOME MATURATION PROTEIN SDO1 HOMOLOG"/>
    <property type="match status" value="1"/>
</dbReference>
<dbReference type="InterPro" id="IPR018978">
    <property type="entry name" value="SDO1/SBDS_central"/>
</dbReference>
<feature type="domain" description="Ribosome maturation protein SDO1/SBDS C-terminal" evidence="4">
    <location>
        <begin position="166"/>
        <end position="230"/>
    </location>
</feature>
<dbReference type="Gene3D" id="3.30.70.240">
    <property type="match status" value="1"/>
</dbReference>
<dbReference type="InterPro" id="IPR046928">
    <property type="entry name" value="SDO1/SBDS_C"/>
</dbReference>
<evidence type="ECO:0000259" key="3">
    <source>
        <dbReference type="Pfam" id="PF09377"/>
    </source>
</evidence>
<dbReference type="GO" id="GO:0042256">
    <property type="term" value="P:cytosolic ribosome assembly"/>
    <property type="evidence" value="ECO:0007669"/>
    <property type="project" value="InterPro"/>
</dbReference>
<evidence type="ECO:0000259" key="2">
    <source>
        <dbReference type="Pfam" id="PF01172"/>
    </source>
</evidence>
<feature type="domain" description="Ribosome maturation protein SDO1/SBDS N-terminal" evidence="2">
    <location>
        <begin position="7"/>
        <end position="93"/>
    </location>
</feature>
<reference evidence="6" key="1">
    <citation type="journal article" date="2020" name="bioRxiv">
        <title>A rank-normalized archaeal taxonomy based on genome phylogeny resolves widespread incomplete and uneven classifications.</title>
        <authorList>
            <person name="Rinke C."/>
            <person name="Chuvochina M."/>
            <person name="Mussig A.J."/>
            <person name="Chaumeil P.-A."/>
            <person name="Waite D.W."/>
            <person name="Whitman W.B."/>
            <person name="Parks D.H."/>
            <person name="Hugenholtz P."/>
        </authorList>
    </citation>
    <scope>NUCLEOTIDE SEQUENCE [LARGE SCALE GENOMIC DNA]</scope>
</reference>
<dbReference type="InterPro" id="IPR037188">
    <property type="entry name" value="Sdo1/SBDS_central_sf"/>
</dbReference>
<sequence length="233" mass="26384">MVRTEDAVIARFEHSGEKFEILVDPHLAMDLKQGRAVDFGDLMLIDTIFKDANKGEEKSEESLRKVFGTTDKKAIATRIITEGEIQLTTAQRKEIAERKRREIVTFISRNAMNPQTGAPHPVQRIETALEEIRFSVDISRPVRDQINEAIKSLKRLLPISLDKLNIAVRIPAQFAGKVSVVLHKYDLKKEEWQNDGSLVALLEVPAGVKQDLFNELNHLTHGEVESKILDAKR</sequence>
<evidence type="ECO:0000313" key="6">
    <source>
        <dbReference type="Proteomes" id="UP000565078"/>
    </source>
</evidence>
<gene>
    <name evidence="5" type="ORF">HA254_05200</name>
</gene>
<feature type="domain" description="Ribosome maturation protein SDO1/SBDS central" evidence="3">
    <location>
        <begin position="101"/>
        <end position="160"/>
    </location>
</feature>
<comment type="caution">
    <text evidence="5">The sequence shown here is derived from an EMBL/GenBank/DDBJ whole genome shotgun (WGS) entry which is preliminary data.</text>
</comment>
<dbReference type="InterPro" id="IPR036786">
    <property type="entry name" value="Ribosome_mat_SBDS_N_sf"/>
</dbReference>
<dbReference type="Gene3D" id="3.30.1250.10">
    <property type="entry name" value="Ribosome maturation protein SBDS, N-terminal domain"/>
    <property type="match status" value="1"/>
</dbReference>
<dbReference type="InterPro" id="IPR035647">
    <property type="entry name" value="EFG_III/V"/>
</dbReference>
<dbReference type="Pfam" id="PF20268">
    <property type="entry name" value="SBDS_C"/>
    <property type="match status" value="1"/>
</dbReference>
<name>A0A7J4IYU7_9ARCH</name>
<evidence type="ECO:0000256" key="1">
    <source>
        <dbReference type="ARBA" id="ARBA00007433"/>
    </source>
</evidence>
<protein>
    <submittedName>
        <fullName evidence="5">Ribosome assembly factor SBDS</fullName>
    </submittedName>
</protein>
<dbReference type="EMBL" id="DUGC01000080">
    <property type="protein sequence ID" value="HIH10034.1"/>
    <property type="molecule type" value="Genomic_DNA"/>
</dbReference>
<dbReference type="Gene3D" id="1.10.10.900">
    <property type="entry name" value="SBDS protein C-terminal domain, subdomain 1"/>
    <property type="match status" value="1"/>
</dbReference>
<organism evidence="5 6">
    <name type="scientific">Candidatus Iainarchaeum sp</name>
    <dbReference type="NCBI Taxonomy" id="3101447"/>
    <lineage>
        <taxon>Archaea</taxon>
        <taxon>Candidatus Iainarchaeota</taxon>
        <taxon>Candidatus Iainarchaeia</taxon>
        <taxon>Candidatus Iainarchaeales</taxon>
        <taxon>Candidatus Iainarchaeaceae</taxon>
        <taxon>Candidatus Iainarchaeum</taxon>
    </lineage>
</organism>
<proteinExistence type="inferred from homology"/>
<dbReference type="InterPro" id="IPR002140">
    <property type="entry name" value="Sdo1/SBDS"/>
</dbReference>
<dbReference type="Proteomes" id="UP000565078">
    <property type="component" value="Unassembled WGS sequence"/>
</dbReference>
<dbReference type="InterPro" id="IPR019783">
    <property type="entry name" value="SDO1/SBDS_N"/>
</dbReference>
<dbReference type="PANTHER" id="PTHR10927">
    <property type="entry name" value="RIBOSOME MATURATION PROTEIN SBDS"/>
    <property type="match status" value="1"/>
</dbReference>
<comment type="similarity">
    <text evidence="1">Belongs to the SDO1/SBDS family.</text>
</comment>
<evidence type="ECO:0000313" key="5">
    <source>
        <dbReference type="EMBL" id="HIH10034.1"/>
    </source>
</evidence>